<dbReference type="Gene3D" id="1.25.10.10">
    <property type="entry name" value="Leucine-rich Repeat Variant"/>
    <property type="match status" value="1"/>
</dbReference>
<sequence length="111" mass="12767">MTKAIQNWNLDADRNINYRSFEPILQLAQVRHTPQCAHWAAWALANLTKVYPEKYCSIVIAEGGLRIMSELLEEHSQLQNNQPGVIHSLAQTVIDQCLMYMKNTIDEARNQ</sequence>
<dbReference type="InterPro" id="IPR055142">
    <property type="entry name" value="ZER1-like_C"/>
</dbReference>
<dbReference type="AlphaFoldDB" id="C4WW83"/>
<gene>
    <name evidence="3" type="primary">ACYPI001088</name>
</gene>
<dbReference type="InterPro" id="IPR011989">
    <property type="entry name" value="ARM-like"/>
</dbReference>
<evidence type="ECO:0000259" key="2">
    <source>
        <dbReference type="Pfam" id="PF22964"/>
    </source>
</evidence>
<organism evidence="3">
    <name type="scientific">Acyrthosiphon pisum</name>
    <name type="common">Pea aphid</name>
    <dbReference type="NCBI Taxonomy" id="7029"/>
    <lineage>
        <taxon>Eukaryota</taxon>
        <taxon>Metazoa</taxon>
        <taxon>Ecdysozoa</taxon>
        <taxon>Arthropoda</taxon>
        <taxon>Hexapoda</taxon>
        <taxon>Insecta</taxon>
        <taxon>Pterygota</taxon>
        <taxon>Neoptera</taxon>
        <taxon>Paraneoptera</taxon>
        <taxon>Hemiptera</taxon>
        <taxon>Sternorrhyncha</taxon>
        <taxon>Aphidomorpha</taxon>
        <taxon>Aphidoidea</taxon>
        <taxon>Aphididae</taxon>
        <taxon>Macrosiphini</taxon>
        <taxon>Acyrthosiphon</taxon>
    </lineage>
</organism>
<dbReference type="Pfam" id="PF22964">
    <property type="entry name" value="ZER1-like_2nd"/>
    <property type="match status" value="1"/>
</dbReference>
<proteinExistence type="evidence at transcript level"/>
<dbReference type="PANTHER" id="PTHR12904:SF23">
    <property type="entry name" value="PROTEIN ZER-1 HOMOLOG"/>
    <property type="match status" value="1"/>
</dbReference>
<feature type="domain" description="Protein zer-1 homolog-like C-terminal" evidence="2">
    <location>
        <begin position="1"/>
        <end position="97"/>
    </location>
</feature>
<dbReference type="OrthoDB" id="5783533at2759"/>
<dbReference type="PANTHER" id="PTHR12904">
    <property type="match status" value="1"/>
</dbReference>
<dbReference type="InterPro" id="IPR051341">
    <property type="entry name" value="Zyg-11_UBL_adapter"/>
</dbReference>
<dbReference type="GO" id="GO:0031462">
    <property type="term" value="C:Cul2-RING ubiquitin ligase complex"/>
    <property type="evidence" value="ECO:0007669"/>
    <property type="project" value="TreeGrafter"/>
</dbReference>
<evidence type="ECO:0000256" key="1">
    <source>
        <dbReference type="ARBA" id="ARBA00022786"/>
    </source>
</evidence>
<name>C4WW83_ACYPI</name>
<dbReference type="EMBL" id="AK341915">
    <property type="protein sequence ID" value="BAH72153.1"/>
    <property type="molecule type" value="mRNA"/>
</dbReference>
<evidence type="ECO:0000313" key="3">
    <source>
        <dbReference type="EMBL" id="BAH72153.1"/>
    </source>
</evidence>
<keyword evidence="1" id="KW-0833">Ubl conjugation pathway</keyword>
<dbReference type="SUPFAM" id="SSF48371">
    <property type="entry name" value="ARM repeat"/>
    <property type="match status" value="1"/>
</dbReference>
<reference evidence="3" key="1">
    <citation type="submission" date="2009-06" db="EMBL/GenBank/DDBJ databases">
        <title>A full-length cDNA resource of the pea aphid, Acyrthosiphon pisum.</title>
        <authorList>
            <person name="Shigenobu S."/>
            <person name="Nakabachi A."/>
            <person name="Richards S."/>
        </authorList>
    </citation>
    <scope>NUCLEOTIDE SEQUENCE</scope>
    <source>
        <strain evidence="3">LSR1</strain>
        <tissue evidence="3">Whole body</tissue>
    </source>
</reference>
<accession>C4WW83</accession>
<dbReference type="InterPro" id="IPR016024">
    <property type="entry name" value="ARM-type_fold"/>
</dbReference>
<protein>
    <submittedName>
        <fullName evidence="3">ACYPI001088 protein</fullName>
    </submittedName>
</protein>